<dbReference type="Proteomes" id="UP000006319">
    <property type="component" value="Chromosome 10"/>
</dbReference>
<proteinExistence type="predicted"/>
<accession>K6UDR8</accession>
<organism evidence="3 4">
    <name type="scientific">Plasmodium cynomolgi (strain B)</name>
    <dbReference type="NCBI Taxonomy" id="1120755"/>
    <lineage>
        <taxon>Eukaryota</taxon>
        <taxon>Sar</taxon>
        <taxon>Alveolata</taxon>
        <taxon>Apicomplexa</taxon>
        <taxon>Aconoidasida</taxon>
        <taxon>Haemosporida</taxon>
        <taxon>Plasmodiidae</taxon>
        <taxon>Plasmodium</taxon>
        <taxon>Plasmodium (Plasmodium)</taxon>
    </lineage>
</organism>
<dbReference type="AlphaFoldDB" id="K6UDR8"/>
<dbReference type="PhylomeDB" id="K6UDR8"/>
<feature type="coiled-coil region" evidence="1">
    <location>
        <begin position="21"/>
        <end position="48"/>
    </location>
</feature>
<evidence type="ECO:0000256" key="2">
    <source>
        <dbReference type="SAM" id="MobiDB-lite"/>
    </source>
</evidence>
<evidence type="ECO:0000313" key="4">
    <source>
        <dbReference type="Proteomes" id="UP000006319"/>
    </source>
</evidence>
<feature type="compositionally biased region" description="Acidic residues" evidence="2">
    <location>
        <begin position="135"/>
        <end position="146"/>
    </location>
</feature>
<dbReference type="OMA" id="ECKHCEN"/>
<reference evidence="3 4" key="1">
    <citation type="journal article" date="2012" name="Nat. Genet.">
        <title>Plasmodium cynomolgi genome sequences provide insight into Plasmodium vivax and the monkey malaria clade.</title>
        <authorList>
            <person name="Tachibana S."/>
            <person name="Sullivan S.A."/>
            <person name="Kawai S."/>
            <person name="Nakamura S."/>
            <person name="Kim H.R."/>
            <person name="Goto N."/>
            <person name="Arisue N."/>
            <person name="Palacpac N.M.Q."/>
            <person name="Honma H."/>
            <person name="Yagi M."/>
            <person name="Tougan T."/>
            <person name="Katakai Y."/>
            <person name="Kaneko O."/>
            <person name="Mita T."/>
            <person name="Kita K."/>
            <person name="Yasutomi Y."/>
            <person name="Sutton P.L."/>
            <person name="Shakhbatyan R."/>
            <person name="Horii T."/>
            <person name="Yasunaga T."/>
            <person name="Barnwell J.W."/>
            <person name="Escalante A.A."/>
            <person name="Carlton J.M."/>
            <person name="Tanabe K."/>
        </authorList>
    </citation>
    <scope>NUCLEOTIDE SEQUENCE [LARGE SCALE GENOMIC DNA]</scope>
    <source>
        <strain evidence="3 4">B</strain>
    </source>
</reference>
<evidence type="ECO:0000313" key="3">
    <source>
        <dbReference type="EMBL" id="GAB67076.1"/>
    </source>
</evidence>
<feature type="compositionally biased region" description="Polar residues" evidence="2">
    <location>
        <begin position="196"/>
        <end position="211"/>
    </location>
</feature>
<dbReference type="VEuPathDB" id="PlasmoDB:PCYB_104260"/>
<dbReference type="GeneID" id="14693436"/>
<dbReference type="KEGG" id="pcy:PCYB_104260"/>
<feature type="compositionally biased region" description="Basic and acidic residues" evidence="2">
    <location>
        <begin position="156"/>
        <end position="182"/>
    </location>
</feature>
<gene>
    <name evidence="3" type="ORF">PCYB_104260</name>
</gene>
<evidence type="ECO:0000256" key="1">
    <source>
        <dbReference type="SAM" id="Coils"/>
    </source>
</evidence>
<dbReference type="OrthoDB" id="389346at2759"/>
<protein>
    <submittedName>
        <fullName evidence="3">Uncharacterized protein</fullName>
    </submittedName>
</protein>
<sequence length="341" mass="39086">MIQIDFSNIKKGKGEKEDECLSKLTAVVDNIEKKAAELDKTNNERNEEFINKCEDLRIYLNSYVEEQKECPKEEFSRVYGIIESVIKESLKKYNNYRKCPSELKEIIKEQIKLGHEIDELFKECKHCENKITKSEEEEPAREEDNSESSQHSQPVNEEKITASGESRDKHTAHDSLETEGVQHSDSSPEDPKRVSVSESDPTESLQGSCSNNPVLCDKLDRRALENNQVSVTDPSVSVSSSSESCTISSLQCALNIPVSTPSFIRLRHLRNYCQLLNNRQLVNLCNLFQVCQVLDIFHLVHKGHVLKKLHLVEKMNVLKQMEFMRIILEVNTLKGDKLKYN</sequence>
<keyword evidence="1" id="KW-0175">Coiled coil</keyword>
<dbReference type="RefSeq" id="XP_004223023.1">
    <property type="nucleotide sequence ID" value="XM_004222975.1"/>
</dbReference>
<name>K6UDR8_PLACD</name>
<keyword evidence="4" id="KW-1185">Reference proteome</keyword>
<feature type="region of interest" description="Disordered" evidence="2">
    <location>
        <begin position="132"/>
        <end position="211"/>
    </location>
</feature>
<dbReference type="EMBL" id="DF157102">
    <property type="protein sequence ID" value="GAB67076.1"/>
    <property type="molecule type" value="Genomic_DNA"/>
</dbReference>